<protein>
    <submittedName>
        <fullName evidence="2">Uncharacterized protein</fullName>
    </submittedName>
</protein>
<gene>
    <name evidence="2" type="ORF">SEVIR_6G047950v2</name>
</gene>
<dbReference type="Gramene" id="TKW08790">
    <property type="protein sequence ID" value="TKW08790"/>
    <property type="gene ID" value="SEVIR_6G047950v2"/>
</dbReference>
<dbReference type="EMBL" id="CM016557">
    <property type="protein sequence ID" value="TKW08790.1"/>
    <property type="molecule type" value="Genomic_DNA"/>
</dbReference>
<evidence type="ECO:0000256" key="1">
    <source>
        <dbReference type="SAM" id="SignalP"/>
    </source>
</evidence>
<sequence>MWLGKQIHVCKLQLVMSCVRWLSLPCGCPLFATVIHMELPMLPHVLITFFRELFLY</sequence>
<dbReference type="Proteomes" id="UP000298652">
    <property type="component" value="Chromosome 6"/>
</dbReference>
<name>A0A4U6U060_SETVI</name>
<keyword evidence="3" id="KW-1185">Reference proteome</keyword>
<feature type="signal peptide" evidence="1">
    <location>
        <begin position="1"/>
        <end position="17"/>
    </location>
</feature>
<evidence type="ECO:0000313" key="2">
    <source>
        <dbReference type="EMBL" id="TKW08790.1"/>
    </source>
</evidence>
<keyword evidence="1" id="KW-0732">Signal</keyword>
<reference evidence="2" key="1">
    <citation type="submission" date="2019-03" db="EMBL/GenBank/DDBJ databases">
        <title>WGS assembly of Setaria viridis.</title>
        <authorList>
            <person name="Huang P."/>
            <person name="Jenkins J."/>
            <person name="Grimwood J."/>
            <person name="Barry K."/>
            <person name="Healey A."/>
            <person name="Mamidi S."/>
            <person name="Sreedasyam A."/>
            <person name="Shu S."/>
            <person name="Feldman M."/>
            <person name="Wu J."/>
            <person name="Yu Y."/>
            <person name="Chen C."/>
            <person name="Johnson J."/>
            <person name="Rokhsar D."/>
            <person name="Baxter I."/>
            <person name="Schmutz J."/>
            <person name="Brutnell T."/>
            <person name="Kellogg E."/>
        </authorList>
    </citation>
    <scope>NUCLEOTIDE SEQUENCE [LARGE SCALE GENOMIC DNA]</scope>
</reference>
<proteinExistence type="predicted"/>
<organism evidence="2 3">
    <name type="scientific">Setaria viridis</name>
    <name type="common">Green bristlegrass</name>
    <name type="synonym">Setaria italica subsp. viridis</name>
    <dbReference type="NCBI Taxonomy" id="4556"/>
    <lineage>
        <taxon>Eukaryota</taxon>
        <taxon>Viridiplantae</taxon>
        <taxon>Streptophyta</taxon>
        <taxon>Embryophyta</taxon>
        <taxon>Tracheophyta</taxon>
        <taxon>Spermatophyta</taxon>
        <taxon>Magnoliopsida</taxon>
        <taxon>Liliopsida</taxon>
        <taxon>Poales</taxon>
        <taxon>Poaceae</taxon>
        <taxon>PACMAD clade</taxon>
        <taxon>Panicoideae</taxon>
        <taxon>Panicodae</taxon>
        <taxon>Paniceae</taxon>
        <taxon>Cenchrinae</taxon>
        <taxon>Setaria</taxon>
    </lineage>
</organism>
<evidence type="ECO:0000313" key="3">
    <source>
        <dbReference type="Proteomes" id="UP000298652"/>
    </source>
</evidence>
<accession>A0A4U6U060</accession>
<dbReference type="AlphaFoldDB" id="A0A4U6U060"/>
<feature type="chain" id="PRO_5020985627" evidence="1">
    <location>
        <begin position="18"/>
        <end position="56"/>
    </location>
</feature>